<gene>
    <name evidence="2" type="ORF">RhiirA1_465798</name>
</gene>
<proteinExistence type="predicted"/>
<sequence length="103" mass="11849">MKRRKNTKKRHLPRRTGHLTKFRSSLPTTNSSSPRPSPMANTSTSARTSSTPQHEHPFRAGSSASPRYSRSFVPLWLILVTSNYLHSSGWASFIRYPICRFFR</sequence>
<feature type="compositionally biased region" description="Low complexity" evidence="1">
    <location>
        <begin position="42"/>
        <end position="51"/>
    </location>
</feature>
<evidence type="ECO:0000313" key="3">
    <source>
        <dbReference type="Proteomes" id="UP000232688"/>
    </source>
</evidence>
<dbReference type="Proteomes" id="UP000232688">
    <property type="component" value="Unassembled WGS sequence"/>
</dbReference>
<dbReference type="EMBL" id="LLXH01000917">
    <property type="protein sequence ID" value="PKC61944.1"/>
    <property type="molecule type" value="Genomic_DNA"/>
</dbReference>
<evidence type="ECO:0000313" key="2">
    <source>
        <dbReference type="EMBL" id="PKC61944.1"/>
    </source>
</evidence>
<feature type="compositionally biased region" description="Low complexity" evidence="1">
    <location>
        <begin position="23"/>
        <end position="34"/>
    </location>
</feature>
<dbReference type="AlphaFoldDB" id="A0A2N0RF51"/>
<feature type="region of interest" description="Disordered" evidence="1">
    <location>
        <begin position="1"/>
        <end position="66"/>
    </location>
</feature>
<dbReference type="VEuPathDB" id="FungiDB:RhiirA1_465798"/>
<reference evidence="2 3" key="1">
    <citation type="submission" date="2017-10" db="EMBL/GenBank/DDBJ databases">
        <title>Extensive intraspecific genome diversity in a model arbuscular mycorrhizal fungus.</title>
        <authorList>
            <person name="Chen E.C.H."/>
            <person name="Morin E."/>
            <person name="Baudet D."/>
            <person name="Noel J."/>
            <person name="Ndikumana S."/>
            <person name="Charron P."/>
            <person name="St-Onge C."/>
            <person name="Giorgi J."/>
            <person name="Grigoriev I.V."/>
            <person name="Roux C."/>
            <person name="Martin F.M."/>
            <person name="Corradi N."/>
        </authorList>
    </citation>
    <scope>NUCLEOTIDE SEQUENCE [LARGE SCALE GENOMIC DNA]</scope>
    <source>
        <strain evidence="2 3">A1</strain>
    </source>
</reference>
<evidence type="ECO:0000256" key="1">
    <source>
        <dbReference type="SAM" id="MobiDB-lite"/>
    </source>
</evidence>
<feature type="compositionally biased region" description="Basic residues" evidence="1">
    <location>
        <begin position="1"/>
        <end position="21"/>
    </location>
</feature>
<name>A0A2N0RF51_9GLOM</name>
<reference evidence="2 3" key="2">
    <citation type="submission" date="2017-10" db="EMBL/GenBank/DDBJ databases">
        <title>Genome analyses suggest a sexual origin of heterokaryosis in a supposedly ancient asexual fungus.</title>
        <authorList>
            <person name="Corradi N."/>
            <person name="Sedzielewska K."/>
            <person name="Noel J."/>
            <person name="Charron P."/>
            <person name="Farinelli L."/>
            <person name="Marton T."/>
            <person name="Kruger M."/>
            <person name="Pelin A."/>
            <person name="Brachmann A."/>
            <person name="Corradi N."/>
        </authorList>
    </citation>
    <scope>NUCLEOTIDE SEQUENCE [LARGE SCALE GENOMIC DNA]</scope>
    <source>
        <strain evidence="2 3">A1</strain>
    </source>
</reference>
<dbReference type="VEuPathDB" id="FungiDB:RhiirFUN_026511"/>
<accession>A0A2N0RF51</accession>
<organism evidence="2 3">
    <name type="scientific">Rhizophagus irregularis</name>
    <dbReference type="NCBI Taxonomy" id="588596"/>
    <lineage>
        <taxon>Eukaryota</taxon>
        <taxon>Fungi</taxon>
        <taxon>Fungi incertae sedis</taxon>
        <taxon>Mucoromycota</taxon>
        <taxon>Glomeromycotina</taxon>
        <taxon>Glomeromycetes</taxon>
        <taxon>Glomerales</taxon>
        <taxon>Glomeraceae</taxon>
        <taxon>Rhizophagus</taxon>
    </lineage>
</organism>
<protein>
    <submittedName>
        <fullName evidence="2">Uncharacterized protein</fullName>
    </submittedName>
</protein>
<comment type="caution">
    <text evidence="2">The sequence shown here is derived from an EMBL/GenBank/DDBJ whole genome shotgun (WGS) entry which is preliminary data.</text>
</comment>